<comment type="caution">
    <text evidence="2">The sequence shown here is derived from an EMBL/GenBank/DDBJ whole genome shotgun (WGS) entry which is preliminary data.</text>
</comment>
<sequence>MALIIKSSIIAVFMVLGVISATSICCVGAIAAGTESYLPRPFPHCFHTWTSQYPCNAYGCHLLCEHKHHKSDKAYCKSQGPPGVCCCP</sequence>
<dbReference type="AlphaFoldDB" id="A0A811QKV0"/>
<evidence type="ECO:0000313" key="3">
    <source>
        <dbReference type="Proteomes" id="UP000604825"/>
    </source>
</evidence>
<evidence type="ECO:0000256" key="1">
    <source>
        <dbReference type="SAM" id="Phobius"/>
    </source>
</evidence>
<keyword evidence="1" id="KW-0472">Membrane</keyword>
<dbReference type="EMBL" id="CAJGYO010000010">
    <property type="protein sequence ID" value="CAD6256767.1"/>
    <property type="molecule type" value="Genomic_DNA"/>
</dbReference>
<gene>
    <name evidence="2" type="ORF">NCGR_LOCUS40266</name>
</gene>
<feature type="transmembrane region" description="Helical" evidence="1">
    <location>
        <begin position="9"/>
        <end position="32"/>
    </location>
</feature>
<evidence type="ECO:0000313" key="2">
    <source>
        <dbReference type="EMBL" id="CAD6256767.1"/>
    </source>
</evidence>
<protein>
    <submittedName>
        <fullName evidence="2">Uncharacterized protein</fullName>
    </submittedName>
</protein>
<name>A0A811QKV0_9POAL</name>
<reference evidence="2" key="1">
    <citation type="submission" date="2020-10" db="EMBL/GenBank/DDBJ databases">
        <authorList>
            <person name="Han B."/>
            <person name="Lu T."/>
            <person name="Zhao Q."/>
            <person name="Huang X."/>
            <person name="Zhao Y."/>
        </authorList>
    </citation>
    <scope>NUCLEOTIDE SEQUENCE</scope>
</reference>
<keyword evidence="1" id="KW-1133">Transmembrane helix</keyword>
<proteinExistence type="predicted"/>
<organism evidence="2 3">
    <name type="scientific">Miscanthus lutarioriparius</name>
    <dbReference type="NCBI Taxonomy" id="422564"/>
    <lineage>
        <taxon>Eukaryota</taxon>
        <taxon>Viridiplantae</taxon>
        <taxon>Streptophyta</taxon>
        <taxon>Embryophyta</taxon>
        <taxon>Tracheophyta</taxon>
        <taxon>Spermatophyta</taxon>
        <taxon>Magnoliopsida</taxon>
        <taxon>Liliopsida</taxon>
        <taxon>Poales</taxon>
        <taxon>Poaceae</taxon>
        <taxon>PACMAD clade</taxon>
        <taxon>Panicoideae</taxon>
        <taxon>Andropogonodae</taxon>
        <taxon>Andropogoneae</taxon>
        <taxon>Saccharinae</taxon>
        <taxon>Miscanthus</taxon>
    </lineage>
</organism>
<dbReference type="Proteomes" id="UP000604825">
    <property type="component" value="Unassembled WGS sequence"/>
</dbReference>
<keyword evidence="3" id="KW-1185">Reference proteome</keyword>
<keyword evidence="1" id="KW-0812">Transmembrane</keyword>
<accession>A0A811QKV0</accession>